<accession>A0A6C0J251</accession>
<dbReference type="EMBL" id="MN740295">
    <property type="protein sequence ID" value="QHT98745.1"/>
    <property type="molecule type" value="Genomic_DNA"/>
</dbReference>
<sequence length="45" mass="5197">MRKVKLLVVRDGLKMSKPCELCDKVIQELGIKRVYYSCNGVIEKL</sequence>
<organism evidence="1">
    <name type="scientific">viral metagenome</name>
    <dbReference type="NCBI Taxonomy" id="1070528"/>
    <lineage>
        <taxon>unclassified sequences</taxon>
        <taxon>metagenomes</taxon>
        <taxon>organismal metagenomes</taxon>
    </lineage>
</organism>
<evidence type="ECO:0008006" key="2">
    <source>
        <dbReference type="Google" id="ProtNLM"/>
    </source>
</evidence>
<protein>
    <recommendedName>
        <fullName evidence="2">CMP/dCMP-type deaminase domain-containing protein</fullName>
    </recommendedName>
</protein>
<reference evidence="1" key="1">
    <citation type="journal article" date="2020" name="Nature">
        <title>Giant virus diversity and host interactions through global metagenomics.</title>
        <authorList>
            <person name="Schulz F."/>
            <person name="Roux S."/>
            <person name="Paez-Espino D."/>
            <person name="Jungbluth S."/>
            <person name="Walsh D.A."/>
            <person name="Denef V.J."/>
            <person name="McMahon K.D."/>
            <person name="Konstantinidis K.T."/>
            <person name="Eloe-Fadrosh E.A."/>
            <person name="Kyrpides N.C."/>
            <person name="Woyke T."/>
        </authorList>
    </citation>
    <scope>NUCLEOTIDE SEQUENCE</scope>
    <source>
        <strain evidence="1">GVMAG-M-3300025676-16</strain>
    </source>
</reference>
<evidence type="ECO:0000313" key="1">
    <source>
        <dbReference type="EMBL" id="QHT98745.1"/>
    </source>
</evidence>
<proteinExistence type="predicted"/>
<dbReference type="AlphaFoldDB" id="A0A6C0J251"/>
<name>A0A6C0J251_9ZZZZ</name>